<protein>
    <submittedName>
        <fullName evidence="1">Uncharacterized protein</fullName>
    </submittedName>
</protein>
<gene>
    <name evidence="1" type="ORF">AW08_01535</name>
</gene>
<organism evidence="1 2">
    <name type="scientific">Candidatus Accumulibacter adjunctus</name>
    <dbReference type="NCBI Taxonomy" id="1454001"/>
    <lineage>
        <taxon>Bacteria</taxon>
        <taxon>Pseudomonadati</taxon>
        <taxon>Pseudomonadota</taxon>
        <taxon>Betaproteobacteria</taxon>
        <taxon>Candidatus Accumulibacter</taxon>
    </lineage>
</organism>
<dbReference type="AlphaFoldDB" id="A0A011MZC3"/>
<reference evidence="1" key="1">
    <citation type="submission" date="2014-02" db="EMBL/GenBank/DDBJ databases">
        <title>Expanding our view of genomic diversity in Candidatus Accumulibacter clades.</title>
        <authorList>
            <person name="Skennerton C.T."/>
            <person name="Barr J.J."/>
            <person name="Slater F.R."/>
            <person name="Bond P.L."/>
            <person name="Tyson G.W."/>
        </authorList>
    </citation>
    <scope>NUCLEOTIDE SEQUENCE [LARGE SCALE GENOMIC DNA]</scope>
</reference>
<dbReference type="EMBL" id="JFAX01000007">
    <property type="protein sequence ID" value="EXI67931.1"/>
    <property type="molecule type" value="Genomic_DNA"/>
</dbReference>
<dbReference type="SUPFAM" id="SSF56024">
    <property type="entry name" value="Phospholipase D/nuclease"/>
    <property type="match status" value="1"/>
</dbReference>
<evidence type="ECO:0000313" key="1">
    <source>
        <dbReference type="EMBL" id="EXI67931.1"/>
    </source>
</evidence>
<name>A0A011MZC3_9PROT</name>
<dbReference type="Proteomes" id="UP000020218">
    <property type="component" value="Unassembled WGS sequence"/>
</dbReference>
<evidence type="ECO:0000313" key="2">
    <source>
        <dbReference type="Proteomes" id="UP000020218"/>
    </source>
</evidence>
<comment type="caution">
    <text evidence="1">The sequence shown here is derived from an EMBL/GenBank/DDBJ whole genome shotgun (WGS) entry which is preliminary data.</text>
</comment>
<sequence length="77" mass="8128">MRERNPAGRPGNLHTKAALVASLALVSGANLTDDAFNRNLDVGVLLANPVVLSSIRTHVESLIAEQTLRLISNSGPN</sequence>
<dbReference type="PATRIC" id="fig|1454001.3.peg.1613"/>
<accession>A0A011MZC3</accession>
<proteinExistence type="predicted"/>
<dbReference type="Gene3D" id="3.30.870.10">
    <property type="entry name" value="Endonuclease Chain A"/>
    <property type="match status" value="1"/>
</dbReference>
<keyword evidence="2" id="KW-1185">Reference proteome</keyword>